<comment type="caution">
    <text evidence="1">The sequence shown here is derived from an EMBL/GenBank/DDBJ whole genome shotgun (WGS) entry which is preliminary data.</text>
</comment>
<name>A0AAV0EYU0_9ASTE</name>
<dbReference type="Proteomes" id="UP001152523">
    <property type="component" value="Unassembled WGS sequence"/>
</dbReference>
<gene>
    <name evidence="1" type="ORF">CEPIT_LOCUS29087</name>
</gene>
<organism evidence="1 2">
    <name type="scientific">Cuscuta epithymum</name>
    <dbReference type="NCBI Taxonomy" id="186058"/>
    <lineage>
        <taxon>Eukaryota</taxon>
        <taxon>Viridiplantae</taxon>
        <taxon>Streptophyta</taxon>
        <taxon>Embryophyta</taxon>
        <taxon>Tracheophyta</taxon>
        <taxon>Spermatophyta</taxon>
        <taxon>Magnoliopsida</taxon>
        <taxon>eudicotyledons</taxon>
        <taxon>Gunneridae</taxon>
        <taxon>Pentapetalae</taxon>
        <taxon>asterids</taxon>
        <taxon>lamiids</taxon>
        <taxon>Solanales</taxon>
        <taxon>Convolvulaceae</taxon>
        <taxon>Cuscuteae</taxon>
        <taxon>Cuscuta</taxon>
        <taxon>Cuscuta subgen. Cuscuta</taxon>
    </lineage>
</organism>
<dbReference type="AlphaFoldDB" id="A0AAV0EYU0"/>
<dbReference type="EMBL" id="CAMAPF010000949">
    <property type="protein sequence ID" value="CAH9128443.1"/>
    <property type="molecule type" value="Genomic_DNA"/>
</dbReference>
<evidence type="ECO:0000313" key="2">
    <source>
        <dbReference type="Proteomes" id="UP001152523"/>
    </source>
</evidence>
<reference evidence="1" key="1">
    <citation type="submission" date="2022-07" db="EMBL/GenBank/DDBJ databases">
        <authorList>
            <person name="Macas J."/>
            <person name="Novak P."/>
            <person name="Neumann P."/>
        </authorList>
    </citation>
    <scope>NUCLEOTIDE SEQUENCE</scope>
</reference>
<evidence type="ECO:0000313" key="1">
    <source>
        <dbReference type="EMBL" id="CAH9128443.1"/>
    </source>
</evidence>
<proteinExistence type="predicted"/>
<keyword evidence="2" id="KW-1185">Reference proteome</keyword>
<protein>
    <submittedName>
        <fullName evidence="1">Uncharacterized protein</fullName>
    </submittedName>
</protein>
<accession>A0AAV0EYU0</accession>
<sequence length="102" mass="11666">MANGSPGENIHDVEPHRIVRFQQTQILLRPRISCLEVRHPVLLRQPLLRHVLPLKVEEHEPPHEQRQSCAQADHHLRIQLRLDVAAQPPLLSPGVEVDDRSG</sequence>